<evidence type="ECO:0000256" key="2">
    <source>
        <dbReference type="ARBA" id="ARBA00011061"/>
    </source>
</evidence>
<dbReference type="GO" id="GO:0005886">
    <property type="term" value="C:plasma membrane"/>
    <property type="evidence" value="ECO:0007669"/>
    <property type="project" value="UniProtKB-SubCell"/>
</dbReference>
<comment type="subcellular location">
    <subcellularLocation>
        <location evidence="1">Cell membrane</location>
        <topology evidence="1">Multi-pass membrane protein</topology>
    </subcellularLocation>
</comment>
<accession>A0A8J7YBI4</accession>
<dbReference type="EMBL" id="JAHQXF010000001">
    <property type="protein sequence ID" value="MBV0924216.1"/>
    <property type="molecule type" value="Genomic_DNA"/>
</dbReference>
<organism evidence="8 9">
    <name type="scientific">Haloarcula limicola</name>
    <dbReference type="NCBI Taxonomy" id="1429915"/>
    <lineage>
        <taxon>Archaea</taxon>
        <taxon>Methanobacteriati</taxon>
        <taxon>Methanobacteriota</taxon>
        <taxon>Stenosarchaea group</taxon>
        <taxon>Halobacteria</taxon>
        <taxon>Halobacteriales</taxon>
        <taxon>Haloarculaceae</taxon>
        <taxon>Haloarcula</taxon>
    </lineage>
</organism>
<dbReference type="InterPro" id="IPR022791">
    <property type="entry name" value="L-PG_synthase/AglD"/>
</dbReference>
<proteinExistence type="inferred from homology"/>
<evidence type="ECO:0000313" key="9">
    <source>
        <dbReference type="Proteomes" id="UP000766550"/>
    </source>
</evidence>
<evidence type="ECO:0000256" key="7">
    <source>
        <dbReference type="SAM" id="Phobius"/>
    </source>
</evidence>
<feature type="transmembrane region" description="Helical" evidence="7">
    <location>
        <begin position="152"/>
        <end position="175"/>
    </location>
</feature>
<protein>
    <submittedName>
        <fullName evidence="8">Flippase-like domain-containing protein</fullName>
    </submittedName>
</protein>
<dbReference type="PANTHER" id="PTHR39087:SF2">
    <property type="entry name" value="UPF0104 MEMBRANE PROTEIN MJ1595"/>
    <property type="match status" value="1"/>
</dbReference>
<name>A0A8J7YBI4_9EURY</name>
<evidence type="ECO:0000256" key="4">
    <source>
        <dbReference type="ARBA" id="ARBA00022692"/>
    </source>
</evidence>
<feature type="transmembrane region" description="Helical" evidence="7">
    <location>
        <begin position="12"/>
        <end position="33"/>
    </location>
</feature>
<keyword evidence="9" id="KW-1185">Reference proteome</keyword>
<evidence type="ECO:0000256" key="5">
    <source>
        <dbReference type="ARBA" id="ARBA00022989"/>
    </source>
</evidence>
<feature type="transmembrane region" description="Helical" evidence="7">
    <location>
        <begin position="262"/>
        <end position="285"/>
    </location>
</feature>
<dbReference type="OrthoDB" id="242348at2157"/>
<comment type="similarity">
    <text evidence="2">Belongs to the UPF0104 family.</text>
</comment>
<keyword evidence="5 7" id="KW-1133">Transmembrane helix</keyword>
<gene>
    <name evidence="8" type="ORF">KTS45_08370</name>
</gene>
<feature type="transmembrane region" description="Helical" evidence="7">
    <location>
        <begin position="45"/>
        <end position="63"/>
    </location>
</feature>
<dbReference type="Proteomes" id="UP000766550">
    <property type="component" value="Unassembled WGS sequence"/>
</dbReference>
<reference evidence="8 9" key="1">
    <citation type="submission" date="2021-06" db="EMBL/GenBank/DDBJ databases">
        <title>New haloarchaea isolates fom saline soil.</title>
        <authorList>
            <person name="Duran-Viseras A."/>
            <person name="Sanchez-Porro C.S."/>
            <person name="Ventosa A."/>
        </authorList>
    </citation>
    <scope>NUCLEOTIDE SEQUENCE [LARGE SCALE GENOMIC DNA]</scope>
    <source>
        <strain evidence="8 9">JCM 183640</strain>
    </source>
</reference>
<evidence type="ECO:0000313" key="8">
    <source>
        <dbReference type="EMBL" id="MBV0924216.1"/>
    </source>
</evidence>
<dbReference type="AlphaFoldDB" id="A0A8J7YBI4"/>
<feature type="transmembrane region" description="Helical" evidence="7">
    <location>
        <begin position="127"/>
        <end position="145"/>
    </location>
</feature>
<dbReference type="PANTHER" id="PTHR39087">
    <property type="entry name" value="UPF0104 MEMBRANE PROTEIN MJ1595"/>
    <property type="match status" value="1"/>
</dbReference>
<evidence type="ECO:0000256" key="6">
    <source>
        <dbReference type="ARBA" id="ARBA00023136"/>
    </source>
</evidence>
<keyword evidence="3" id="KW-1003">Cell membrane</keyword>
<dbReference type="Pfam" id="PF03706">
    <property type="entry name" value="LPG_synthase_TM"/>
    <property type="match status" value="1"/>
</dbReference>
<sequence length="337" mass="34841">MATSRRDLLVSVLQYGVGIVALGVLLTQVDFGVVVDRLSNTSPAVVAALGVVTVAGLVARFYTWSAIISPFTSIALGTAGRIDLTVNFINQLLPSRLSGRVAAPFVLRAETGMEYADATAATGAHTGIYAVLYGVASLLGLAAAYDRLSTGVLLLLGLSTGLYFVAGAVVLLAGVNLTLFDRVVEAMADLAASVPRVGAAVAEKIRGITEITSSSTDSFRAIVGDATVWFRYAVGWTGALVVAPGVRVWLLFASFGASVEPAVLLPLYLVAAYSVTLLPLTPGGIGVTEATATAVFVGLGVPSDVVIPVIFVDRFLGVYLPALAGWYPSLSMDLSVL</sequence>
<evidence type="ECO:0000256" key="1">
    <source>
        <dbReference type="ARBA" id="ARBA00004651"/>
    </source>
</evidence>
<feature type="transmembrane region" description="Helical" evidence="7">
    <location>
        <begin position="229"/>
        <end position="250"/>
    </location>
</feature>
<dbReference type="RefSeq" id="WP_162317284.1">
    <property type="nucleotide sequence ID" value="NZ_JAHQXF010000001.1"/>
</dbReference>
<evidence type="ECO:0000256" key="3">
    <source>
        <dbReference type="ARBA" id="ARBA00022475"/>
    </source>
</evidence>
<feature type="transmembrane region" description="Helical" evidence="7">
    <location>
        <begin position="305"/>
        <end position="327"/>
    </location>
</feature>
<dbReference type="NCBIfam" id="TIGR00374">
    <property type="entry name" value="flippase-like domain"/>
    <property type="match status" value="1"/>
</dbReference>
<keyword evidence="6 7" id="KW-0472">Membrane</keyword>
<keyword evidence="4 7" id="KW-0812">Transmembrane</keyword>
<comment type="caution">
    <text evidence="8">The sequence shown here is derived from an EMBL/GenBank/DDBJ whole genome shotgun (WGS) entry which is preliminary data.</text>
</comment>